<dbReference type="EMBL" id="JAIGNU010000004">
    <property type="protein sequence ID" value="MBX7502648.1"/>
    <property type="molecule type" value="Genomic_DNA"/>
</dbReference>
<accession>A0ABS7JYK0</accession>
<name>A0ABS7JYK0_9SPHN</name>
<proteinExistence type="predicted"/>
<reference evidence="1 2" key="1">
    <citation type="submission" date="2021-08" db="EMBL/GenBank/DDBJ databases">
        <title>Comparative Genomics Analysis of the Genus Qipengyuania Reveals Extensive Genetic Diversity and Metabolic Versatility, Including the Description of Fifteen Novel Species.</title>
        <authorList>
            <person name="Liu Y."/>
        </authorList>
    </citation>
    <scope>NUCLEOTIDE SEQUENCE [LARGE SCALE GENOMIC DNA]</scope>
    <source>
        <strain evidence="1 2">YG27</strain>
    </source>
</reference>
<evidence type="ECO:0000313" key="2">
    <source>
        <dbReference type="Proteomes" id="UP000782554"/>
    </source>
</evidence>
<dbReference type="Proteomes" id="UP000782554">
    <property type="component" value="Unassembled WGS sequence"/>
</dbReference>
<gene>
    <name evidence="1" type="ORF">K3181_14495</name>
</gene>
<dbReference type="RefSeq" id="WP_221603840.1">
    <property type="nucleotide sequence ID" value="NZ_CAXPSY010000015.1"/>
</dbReference>
<sequence>MSTRRARMIEDRHLRDSARALVEADIEHLKADFTHKTIAERAMDRVMDGASDLYDEAMDMAEDNKGALAALLAAVVVWFARNPIFELLGFTPEEQDEDDLAE</sequence>
<comment type="caution">
    <text evidence="1">The sequence shown here is derived from an EMBL/GenBank/DDBJ whole genome shotgun (WGS) entry which is preliminary data.</text>
</comment>
<keyword evidence="2" id="KW-1185">Reference proteome</keyword>
<protein>
    <submittedName>
        <fullName evidence="1">Uncharacterized protein</fullName>
    </submittedName>
</protein>
<organism evidence="1 2">
    <name type="scientific">Qipengyuania mesophila</name>
    <dbReference type="NCBI Taxonomy" id="2867246"/>
    <lineage>
        <taxon>Bacteria</taxon>
        <taxon>Pseudomonadati</taxon>
        <taxon>Pseudomonadota</taxon>
        <taxon>Alphaproteobacteria</taxon>
        <taxon>Sphingomonadales</taxon>
        <taxon>Erythrobacteraceae</taxon>
        <taxon>Qipengyuania</taxon>
    </lineage>
</organism>
<evidence type="ECO:0000313" key="1">
    <source>
        <dbReference type="EMBL" id="MBX7502648.1"/>
    </source>
</evidence>